<sequence length="258" mass="28578">MKFKRFFSIAALIVVSTMSQAELKSLEASNINSYSSNIYPNLNLNDLDQIKIEINQTATPNSPLATVEINKVEFEFPNANNLTATNLTKVNGTPNTYRTVVTSPWVFKKVLVELSGAEDFDGINFSYKVFVMDSTSNINNIEQTQGLELLSGNAELINVTAKKVVDIANGRYLGKELILRLLHNTNLEGIRVEATWFGHGTKILTLPSPFDARLYPVALILDRTPGNSRIKARFDNGTETSDESLHALLEQAFGPLPQ</sequence>
<dbReference type="HOGENOM" id="CLU_965641_0_0_6"/>
<evidence type="ECO:0000313" key="2">
    <source>
        <dbReference type="EMBL" id="CCK77370.1"/>
    </source>
</evidence>
<dbReference type="EMBL" id="FO203512">
    <property type="protein sequence ID" value="CCK77370.1"/>
    <property type="molecule type" value="Genomic_DNA"/>
</dbReference>
<dbReference type="AlphaFoldDB" id="R4YQZ3"/>
<proteinExistence type="predicted"/>
<evidence type="ECO:0000256" key="1">
    <source>
        <dbReference type="SAM" id="SignalP"/>
    </source>
</evidence>
<reference evidence="2 3" key="1">
    <citation type="journal article" date="2013" name="Nat. Commun.">
        <title>Genome sequence and functional genomic analysis of the oil-degrading bacterium Oleispira antarctica.</title>
        <authorList>
            <person name="Kube M."/>
            <person name="Chernikova T.N."/>
            <person name="Al-Ramahi Y."/>
            <person name="Beloqui A."/>
            <person name="Lopez-Cortez N."/>
            <person name="Guazzaroni M.E."/>
            <person name="Heipieper H.J."/>
            <person name="Klages S."/>
            <person name="Kotsyurbenko O.R."/>
            <person name="Langer I."/>
            <person name="Nechitaylo T.Y."/>
            <person name="Lunsdorf H."/>
            <person name="Fernandez M."/>
            <person name="Juarez S."/>
            <person name="Ciordia S."/>
            <person name="Singer A."/>
            <person name="Kagan O."/>
            <person name="Egorova O."/>
            <person name="Petit P.A."/>
            <person name="Stogios P."/>
            <person name="Kim Y."/>
            <person name="Tchigvintsev A."/>
            <person name="Flick R."/>
            <person name="Denaro R."/>
            <person name="Genovese M."/>
            <person name="Albar J.P."/>
            <person name="Reva O.N."/>
            <person name="Martinez-Gomariz M."/>
            <person name="Tran H."/>
            <person name="Ferrer M."/>
            <person name="Savchenko A."/>
            <person name="Yakunin A.F."/>
            <person name="Yakimov M.M."/>
            <person name="Golyshina O.V."/>
            <person name="Reinhardt R."/>
            <person name="Golyshin P.N."/>
        </authorList>
    </citation>
    <scope>NUCLEOTIDE SEQUENCE [LARGE SCALE GENOMIC DNA]</scope>
</reference>
<accession>R4YQZ3</accession>
<gene>
    <name evidence="2" type="ORF">OLEAN_C31940</name>
</gene>
<name>R4YQZ3_OLEAN</name>
<feature type="chain" id="PRO_5004383881" evidence="1">
    <location>
        <begin position="22"/>
        <end position="258"/>
    </location>
</feature>
<keyword evidence="1" id="KW-0732">Signal</keyword>
<feature type="signal peptide" evidence="1">
    <location>
        <begin position="1"/>
        <end position="21"/>
    </location>
</feature>
<organism evidence="2 3">
    <name type="scientific">Oleispira antarctica RB-8</name>
    <dbReference type="NCBI Taxonomy" id="698738"/>
    <lineage>
        <taxon>Bacteria</taxon>
        <taxon>Pseudomonadati</taxon>
        <taxon>Pseudomonadota</taxon>
        <taxon>Gammaproteobacteria</taxon>
        <taxon>Oceanospirillales</taxon>
        <taxon>Oceanospirillaceae</taxon>
        <taxon>Oleispira</taxon>
    </lineage>
</organism>
<dbReference type="OrthoDB" id="5699594at2"/>
<protein>
    <submittedName>
        <fullName evidence="2">Uncharacterized protein</fullName>
    </submittedName>
</protein>
<dbReference type="Proteomes" id="UP000032749">
    <property type="component" value="Chromosome"/>
</dbReference>
<keyword evidence="3" id="KW-1185">Reference proteome</keyword>
<dbReference type="KEGG" id="oai:OLEAN_C31940"/>
<evidence type="ECO:0000313" key="3">
    <source>
        <dbReference type="Proteomes" id="UP000032749"/>
    </source>
</evidence>